<keyword evidence="4 9" id="KW-0813">Transport</keyword>
<reference evidence="10 11" key="1">
    <citation type="submission" date="2018-08" db="EMBL/GenBank/DDBJ databases">
        <title>A genome reference for cultivated species of the human gut microbiota.</title>
        <authorList>
            <person name="Zou Y."/>
            <person name="Xue W."/>
            <person name="Luo G."/>
        </authorList>
    </citation>
    <scope>NUCLEOTIDE SEQUENCE [LARGE SCALE GENOMIC DNA]</scope>
    <source>
        <strain evidence="10 11">AF19-21</strain>
    </source>
</reference>
<keyword evidence="8 9" id="KW-0472">Membrane</keyword>
<dbReference type="PANTHER" id="PTHR34857:SF2">
    <property type="entry name" value="SLL0384 PROTEIN"/>
    <property type="match status" value="1"/>
</dbReference>
<dbReference type="InterPro" id="IPR051611">
    <property type="entry name" value="ECF_transporter_component"/>
</dbReference>
<sequence>MVRDITIGQYYPAKSAIHRLDPRVKIVCTLLFLISLFIQRSILGYVVATLFLGAVIYTSGVPFKFIVKGLKPIMILLLITVLFNLFLTRGGAELVHFWIFHITEKGLETSVYTAIRLIYLIMGSSIMTFTTTPNSLTDGIEKLLHPLNKIRVPVHEVAMMMSIALRFIPILLEETDKIMKAQMARGADLDSGNMIQKAKAMIPILVPLFVSAFRRANDLAMAMESRCYHGGEGRTKMKPLVYKGRDRAGYIITILYMVLVFIVGRYVPFHIWIF</sequence>
<dbReference type="InterPro" id="IPR003339">
    <property type="entry name" value="ABC/ECF_trnsptr_transmembrane"/>
</dbReference>
<dbReference type="Pfam" id="PF02361">
    <property type="entry name" value="CbiQ"/>
    <property type="match status" value="1"/>
</dbReference>
<feature type="transmembrane region" description="Helical" evidence="9">
    <location>
        <begin position="45"/>
        <end position="67"/>
    </location>
</feature>
<dbReference type="GO" id="GO:0005886">
    <property type="term" value="C:plasma membrane"/>
    <property type="evidence" value="ECO:0007669"/>
    <property type="project" value="UniProtKB-SubCell"/>
</dbReference>
<evidence type="ECO:0000256" key="5">
    <source>
        <dbReference type="ARBA" id="ARBA00022475"/>
    </source>
</evidence>
<dbReference type="GO" id="GO:0022857">
    <property type="term" value="F:transmembrane transporter activity"/>
    <property type="evidence" value="ECO:0007669"/>
    <property type="project" value="UniProtKB-UniRule"/>
</dbReference>
<comment type="function">
    <text evidence="9">Transmembrane (T) component of an energy-coupling factor (ECF) ABC-transporter complex. Unlike classic ABC transporters this ECF transporter provides the energy necessary to transport a number of different substrates.</text>
</comment>
<evidence type="ECO:0000256" key="3">
    <source>
        <dbReference type="ARBA" id="ARBA00014042"/>
    </source>
</evidence>
<keyword evidence="5 9" id="KW-1003">Cell membrane</keyword>
<feature type="transmembrane region" description="Helical" evidence="9">
    <location>
        <begin position="248"/>
        <end position="267"/>
    </location>
</feature>
<dbReference type="InterPro" id="IPR024919">
    <property type="entry name" value="EcfT"/>
</dbReference>
<feature type="transmembrane region" description="Helical" evidence="9">
    <location>
        <begin position="73"/>
        <end position="99"/>
    </location>
</feature>
<dbReference type="PANTHER" id="PTHR34857">
    <property type="entry name" value="SLL0384 PROTEIN"/>
    <property type="match status" value="1"/>
</dbReference>
<dbReference type="EMBL" id="QVIA01000020">
    <property type="protein sequence ID" value="RGC28310.1"/>
    <property type="molecule type" value="Genomic_DNA"/>
</dbReference>
<dbReference type="RefSeq" id="WP_117441097.1">
    <property type="nucleotide sequence ID" value="NZ_QVIA01000020.1"/>
</dbReference>
<dbReference type="CDD" id="cd16914">
    <property type="entry name" value="EcfT"/>
    <property type="match status" value="1"/>
</dbReference>
<dbReference type="AlphaFoldDB" id="A0A3E2WNY7"/>
<name>A0A3E2WNY7_9FIRM</name>
<evidence type="ECO:0000256" key="6">
    <source>
        <dbReference type="ARBA" id="ARBA00022692"/>
    </source>
</evidence>
<comment type="subunit">
    <text evidence="9">Forms a stable energy-coupling factor (ECF) transporter complex composed of 2 membrane-embedded substrate-binding proteins (S component), 2 ATP-binding proteins (A component) and 2 transmembrane proteins (T component).</text>
</comment>
<evidence type="ECO:0000256" key="8">
    <source>
        <dbReference type="ARBA" id="ARBA00023136"/>
    </source>
</evidence>
<evidence type="ECO:0000256" key="7">
    <source>
        <dbReference type="ARBA" id="ARBA00022989"/>
    </source>
</evidence>
<keyword evidence="6 9" id="KW-0812">Transmembrane</keyword>
<protein>
    <recommendedName>
        <fullName evidence="3 9">Energy-coupling factor transporter transmembrane protein EcfT</fullName>
        <shortName evidence="9">ECF transporter T component EcfT</shortName>
    </recommendedName>
</protein>
<dbReference type="HAMAP" id="MF_01461">
    <property type="entry name" value="EcfT"/>
    <property type="match status" value="1"/>
</dbReference>
<comment type="caution">
    <text evidence="9">Lacks conserved residue(s) required for the propagation of feature annotation.</text>
</comment>
<comment type="caution">
    <text evidence="10">The sequence shown here is derived from an EMBL/GenBank/DDBJ whole genome shotgun (WGS) entry which is preliminary data.</text>
</comment>
<evidence type="ECO:0000256" key="4">
    <source>
        <dbReference type="ARBA" id="ARBA00022448"/>
    </source>
</evidence>
<proteinExistence type="inferred from homology"/>
<evidence type="ECO:0000256" key="1">
    <source>
        <dbReference type="ARBA" id="ARBA00004651"/>
    </source>
</evidence>
<keyword evidence="7 9" id="KW-1133">Transmembrane helix</keyword>
<evidence type="ECO:0000256" key="9">
    <source>
        <dbReference type="HAMAP-Rule" id="MF_01461"/>
    </source>
</evidence>
<evidence type="ECO:0000256" key="2">
    <source>
        <dbReference type="ARBA" id="ARBA00005660"/>
    </source>
</evidence>
<comment type="subcellular location">
    <subcellularLocation>
        <location evidence="1 9">Cell membrane</location>
        <topology evidence="1 9">Multi-pass membrane protein</topology>
    </subcellularLocation>
</comment>
<dbReference type="Proteomes" id="UP000261111">
    <property type="component" value="Unassembled WGS sequence"/>
</dbReference>
<dbReference type="GeneID" id="93335617"/>
<gene>
    <name evidence="9" type="primary">ecfT</name>
    <name evidence="10" type="ORF">DWX41_16410</name>
</gene>
<comment type="similarity">
    <text evidence="2 9">Belongs to the energy-coupling factor EcfT family.</text>
</comment>
<accession>A0A3E2WNY7</accession>
<organism evidence="10 11">
    <name type="scientific">Hungatella hathewayi</name>
    <dbReference type="NCBI Taxonomy" id="154046"/>
    <lineage>
        <taxon>Bacteria</taxon>
        <taxon>Bacillati</taxon>
        <taxon>Bacillota</taxon>
        <taxon>Clostridia</taxon>
        <taxon>Lachnospirales</taxon>
        <taxon>Lachnospiraceae</taxon>
        <taxon>Hungatella</taxon>
    </lineage>
</organism>
<evidence type="ECO:0000313" key="11">
    <source>
        <dbReference type="Proteomes" id="UP000261111"/>
    </source>
</evidence>
<evidence type="ECO:0000313" key="10">
    <source>
        <dbReference type="EMBL" id="RGC28310.1"/>
    </source>
</evidence>